<dbReference type="InterPro" id="IPR017927">
    <property type="entry name" value="FAD-bd_FR_type"/>
</dbReference>
<dbReference type="InterPro" id="IPR017938">
    <property type="entry name" value="Riboflavin_synthase-like_b-brl"/>
</dbReference>
<dbReference type="Proteomes" id="UP000018209">
    <property type="component" value="Unassembled WGS sequence"/>
</dbReference>
<dbReference type="Gene3D" id="2.40.30.10">
    <property type="entry name" value="Translation factors"/>
    <property type="match status" value="1"/>
</dbReference>
<keyword evidence="3" id="KW-1185">Reference proteome</keyword>
<accession>A0ABQ0IZD1</accession>
<evidence type="ECO:0000313" key="2">
    <source>
        <dbReference type="EMBL" id="GAD27566.1"/>
    </source>
</evidence>
<name>A0ABQ0IZD1_GLUTH</name>
<dbReference type="InterPro" id="IPR039374">
    <property type="entry name" value="SIP_fam"/>
</dbReference>
<comment type="caution">
    <text evidence="2">The sequence shown here is derived from an EMBL/GenBank/DDBJ whole genome shotgun (WGS) entry which is preliminary data.</text>
</comment>
<feature type="domain" description="FAD-binding FR-type" evidence="1">
    <location>
        <begin position="29"/>
        <end position="129"/>
    </location>
</feature>
<dbReference type="EMBL" id="BASM01000031">
    <property type="protein sequence ID" value="GAD27566.1"/>
    <property type="molecule type" value="Genomic_DNA"/>
</dbReference>
<dbReference type="PANTHER" id="PTHR30157:SF0">
    <property type="entry name" value="NADPH-DEPENDENT FERRIC-CHELATE REDUCTASE"/>
    <property type="match status" value="1"/>
</dbReference>
<dbReference type="InterPro" id="IPR013113">
    <property type="entry name" value="SIP_FAD-bd"/>
</dbReference>
<dbReference type="PROSITE" id="PS51384">
    <property type="entry name" value="FAD_FR"/>
    <property type="match status" value="1"/>
</dbReference>
<organism evidence="2 3">
    <name type="scientific">Gluconobacter thailandicus NBRC 3257</name>
    <dbReference type="NCBI Taxonomy" id="1381097"/>
    <lineage>
        <taxon>Bacteria</taxon>
        <taxon>Pseudomonadati</taxon>
        <taxon>Pseudomonadota</taxon>
        <taxon>Alphaproteobacteria</taxon>
        <taxon>Acetobacterales</taxon>
        <taxon>Acetobacteraceae</taxon>
        <taxon>Gluconobacter</taxon>
    </lineage>
</organism>
<dbReference type="RefSeq" id="WP_007284329.1">
    <property type="nucleotide sequence ID" value="NZ_BASM01000031.1"/>
</dbReference>
<proteinExistence type="predicted"/>
<dbReference type="PANTHER" id="PTHR30157">
    <property type="entry name" value="FERRIC REDUCTASE, NADPH-DEPENDENT"/>
    <property type="match status" value="1"/>
</dbReference>
<evidence type="ECO:0000259" key="1">
    <source>
        <dbReference type="PROSITE" id="PS51384"/>
    </source>
</evidence>
<evidence type="ECO:0000313" key="3">
    <source>
        <dbReference type="Proteomes" id="UP000018209"/>
    </source>
</evidence>
<dbReference type="SUPFAM" id="SSF63380">
    <property type="entry name" value="Riboflavin synthase domain-like"/>
    <property type="match status" value="1"/>
</dbReference>
<reference evidence="2 3" key="1">
    <citation type="submission" date="2013-08" db="EMBL/GenBank/DDBJ databases">
        <title>Gluconobacter thailandicus NBRC 3257 whole genome sequence.</title>
        <authorList>
            <person name="Matsutani M."/>
            <person name="Yakushi T."/>
            <person name="Matsushita K."/>
        </authorList>
    </citation>
    <scope>NUCLEOTIDE SEQUENCE [LARGE SCALE GENOMIC DNA]</scope>
    <source>
        <strain evidence="2 3">NBRC 3257</strain>
    </source>
</reference>
<protein>
    <submittedName>
        <fullName evidence="2">FAD-binding 9 siderophore-interacting domain protein</fullName>
    </submittedName>
</protein>
<dbReference type="Pfam" id="PF08021">
    <property type="entry name" value="FAD_binding_9"/>
    <property type="match status" value="1"/>
</dbReference>
<gene>
    <name evidence="2" type="ORF">NBRC3257_2565</name>
</gene>
<sequence>MGYLLIDPETDTPPHAKPPGPVTRALRHLMMRSARVVAVTSLSPRFRLIELEGDDLKGVTWAQGQKVQLAVGRGLASRTYTPMAWDADVGRTRLLAFVHGDGPGSHWASGLRSGESCQFLGPRRSLDLADPDTPVALFGDETSFGMAATLGGDAISVFEASDIAESRVVLAAIGLGRAMVIERCAGDGHLAEIGSVLTRHAASGEQLVLTGRAPSIQRVSQDLKQGGLASSRIKAKAYWAPGKAGLD</sequence>